<evidence type="ECO:0000256" key="4">
    <source>
        <dbReference type="ARBA" id="ARBA00022691"/>
    </source>
</evidence>
<dbReference type="GO" id="GO:0032259">
    <property type="term" value="P:methylation"/>
    <property type="evidence" value="ECO:0007669"/>
    <property type="project" value="UniProtKB-KW"/>
</dbReference>
<organism evidence="8 9">
    <name type="scientific">Rotaria sordida</name>
    <dbReference type="NCBI Taxonomy" id="392033"/>
    <lineage>
        <taxon>Eukaryota</taxon>
        <taxon>Metazoa</taxon>
        <taxon>Spiralia</taxon>
        <taxon>Gnathifera</taxon>
        <taxon>Rotifera</taxon>
        <taxon>Eurotatoria</taxon>
        <taxon>Bdelloidea</taxon>
        <taxon>Philodinida</taxon>
        <taxon>Philodinidae</taxon>
        <taxon>Rotaria</taxon>
    </lineage>
</organism>
<dbReference type="InterPro" id="IPR029063">
    <property type="entry name" value="SAM-dependent_MTases_sf"/>
</dbReference>
<keyword evidence="3" id="KW-0808">Transferase</keyword>
<reference evidence="8" key="1">
    <citation type="submission" date="2021-02" db="EMBL/GenBank/DDBJ databases">
        <authorList>
            <person name="Nowell W R."/>
        </authorList>
    </citation>
    <scope>NUCLEOTIDE SEQUENCE</scope>
</reference>
<evidence type="ECO:0000256" key="2">
    <source>
        <dbReference type="ARBA" id="ARBA00022603"/>
    </source>
</evidence>
<dbReference type="CDD" id="cd02440">
    <property type="entry name" value="AdoMet_MTases"/>
    <property type="match status" value="1"/>
</dbReference>
<dbReference type="PANTHER" id="PTHR43836">
    <property type="entry name" value="CATECHOL O-METHYLTRANSFERASE 1-RELATED"/>
    <property type="match status" value="1"/>
</dbReference>
<dbReference type="GO" id="GO:0016206">
    <property type="term" value="F:catechol O-methyltransferase activity"/>
    <property type="evidence" value="ECO:0007669"/>
    <property type="project" value="UniProtKB-EC"/>
</dbReference>
<keyword evidence="5" id="KW-0531">Neurotransmitter degradation</keyword>
<dbReference type="InterPro" id="IPR002935">
    <property type="entry name" value="SAM_O-MeTrfase"/>
</dbReference>
<dbReference type="Pfam" id="PF01596">
    <property type="entry name" value="Methyltransf_3"/>
    <property type="match status" value="1"/>
</dbReference>
<dbReference type="Gene3D" id="3.40.50.150">
    <property type="entry name" value="Vaccinia Virus protein VP39"/>
    <property type="match status" value="1"/>
</dbReference>
<name>A0A815GVN2_9BILA</name>
<keyword evidence="6" id="KW-0128">Catecholamine metabolism</keyword>
<comment type="similarity">
    <text evidence="7">Belongs to the class I-like SAM-binding methyltransferase superfamily. Cation-dependent O-methyltransferase family.</text>
</comment>
<dbReference type="FunFam" id="3.40.50.150:FF:000054">
    <property type="entry name" value="Catechol O-methyltransferase"/>
    <property type="match status" value="1"/>
</dbReference>
<evidence type="ECO:0000256" key="5">
    <source>
        <dbReference type="ARBA" id="ARBA00022867"/>
    </source>
</evidence>
<evidence type="ECO:0000256" key="1">
    <source>
        <dbReference type="ARBA" id="ARBA00012880"/>
    </source>
</evidence>
<dbReference type="OrthoDB" id="186626at2759"/>
<dbReference type="EC" id="2.1.1.6" evidence="1"/>
<comment type="caution">
    <text evidence="8">The sequence shown here is derived from an EMBL/GenBank/DDBJ whole genome shotgun (WGS) entry which is preliminary data.</text>
</comment>
<evidence type="ECO:0000313" key="9">
    <source>
        <dbReference type="Proteomes" id="UP000663882"/>
    </source>
</evidence>
<dbReference type="EMBL" id="CAJNOO010003588">
    <property type="protein sequence ID" value="CAF1345495.1"/>
    <property type="molecule type" value="Genomic_DNA"/>
</dbReference>
<evidence type="ECO:0000256" key="7">
    <source>
        <dbReference type="ARBA" id="ARBA00023453"/>
    </source>
</evidence>
<dbReference type="AlphaFoldDB" id="A0A815GVN2"/>
<keyword evidence="4" id="KW-0949">S-adenosyl-L-methionine</keyword>
<proteinExistence type="inferred from homology"/>
<dbReference type="PANTHER" id="PTHR43836:SF2">
    <property type="entry name" value="CATECHOL O-METHYLTRANSFERASE 1-RELATED"/>
    <property type="match status" value="1"/>
</dbReference>
<evidence type="ECO:0000313" key="8">
    <source>
        <dbReference type="EMBL" id="CAF1345495.1"/>
    </source>
</evidence>
<dbReference type="GO" id="GO:0006584">
    <property type="term" value="P:catecholamine metabolic process"/>
    <property type="evidence" value="ECO:0007669"/>
    <property type="project" value="UniProtKB-KW"/>
</dbReference>
<dbReference type="SUPFAM" id="SSF53335">
    <property type="entry name" value="S-adenosyl-L-methionine-dependent methyltransferases"/>
    <property type="match status" value="1"/>
</dbReference>
<sequence length="288" mass="32796">MSSSFRKALLNFVLKNSHLGDASSVINTIDKYGWTQQALMNIGDRKGKILDAALQSRQPKTVLELGTFLGYSSLRMASQLPEDTLIVTIEINPESAATARRIHEHAGVANRIQIVVDQTDRAIPHLNKQFNVDSFDFIFIDHHKEAYLSDFKLLENIGLIKRGTMIVADNIIYPGAPDYVNYVRNNPHYTSTFHESTLEYNRHLIYAIPLAVYLKKRIVAETNADRRLCERIFLHIHRNTAGVSTIFQVELCKHGIEHESANGDPFKYSCRKIKISMTNDRKLPFLRG</sequence>
<evidence type="ECO:0000256" key="6">
    <source>
        <dbReference type="ARBA" id="ARBA00022939"/>
    </source>
</evidence>
<gene>
    <name evidence="8" type="ORF">RFH988_LOCUS32015</name>
</gene>
<protein>
    <recommendedName>
        <fullName evidence="1">catechol O-methyltransferase</fullName>
        <ecNumber evidence="1">2.1.1.6</ecNumber>
    </recommendedName>
</protein>
<dbReference type="PROSITE" id="PS51682">
    <property type="entry name" value="SAM_OMT_I"/>
    <property type="match status" value="1"/>
</dbReference>
<accession>A0A815GVN2</accession>
<keyword evidence="2" id="KW-0489">Methyltransferase</keyword>
<evidence type="ECO:0000256" key="3">
    <source>
        <dbReference type="ARBA" id="ARBA00022679"/>
    </source>
</evidence>
<dbReference type="Proteomes" id="UP000663882">
    <property type="component" value="Unassembled WGS sequence"/>
</dbReference>